<keyword evidence="2" id="KW-1185">Reference proteome</keyword>
<reference evidence="1 2" key="1">
    <citation type="submission" date="2020-07" db="EMBL/GenBank/DDBJ databases">
        <title>Sequencing the genomes of 1000 actinobacteria strains.</title>
        <authorList>
            <person name="Klenk H.-P."/>
        </authorList>
    </citation>
    <scope>NUCLEOTIDE SEQUENCE [LARGE SCALE GENOMIC DNA]</scope>
    <source>
        <strain evidence="1 2">DSM 24662</strain>
    </source>
</reference>
<organism evidence="1 2">
    <name type="scientific">Microbacterium immunditiarum</name>
    <dbReference type="NCBI Taxonomy" id="337480"/>
    <lineage>
        <taxon>Bacteria</taxon>
        <taxon>Bacillati</taxon>
        <taxon>Actinomycetota</taxon>
        <taxon>Actinomycetes</taxon>
        <taxon>Micrococcales</taxon>
        <taxon>Microbacteriaceae</taxon>
        <taxon>Microbacterium</taxon>
    </lineage>
</organism>
<dbReference type="Proteomes" id="UP000576969">
    <property type="component" value="Unassembled WGS sequence"/>
</dbReference>
<accession>A0A7Y9GLI2</accession>
<comment type="caution">
    <text evidence="1">The sequence shown here is derived from an EMBL/GenBank/DDBJ whole genome shotgun (WGS) entry which is preliminary data.</text>
</comment>
<dbReference type="EMBL" id="JACCBV010000001">
    <property type="protein sequence ID" value="NYE18718.1"/>
    <property type="molecule type" value="Genomic_DNA"/>
</dbReference>
<evidence type="ECO:0000313" key="1">
    <source>
        <dbReference type="EMBL" id="NYE18718.1"/>
    </source>
</evidence>
<gene>
    <name evidence="1" type="ORF">BJ991_000746</name>
</gene>
<dbReference type="RefSeq" id="WP_179487563.1">
    <property type="nucleotide sequence ID" value="NZ_JACCBV010000001.1"/>
</dbReference>
<evidence type="ECO:0000313" key="2">
    <source>
        <dbReference type="Proteomes" id="UP000576969"/>
    </source>
</evidence>
<name>A0A7Y9GLI2_9MICO</name>
<sequence>MTAVDADTARASLAAAQGGAVPVRAFTPSDLRFTFDETVEGFRHQYDRDFQLFVVWHKARPHDDAILDIVREDFDVLGEFEITWSDERAIRNFERLYGDPLWGVSTKHEDVGTGSFLFVIAEDPEPVYRYRRNVSGFVELTNVHAASAKKAARALAGGYTVHSSNNIREFFRDAALLIGTERLQEVLHPASPRDEVVREEIRADLVGDTGWASLDELWAVLRLACEYVVLRNFEDIPGIIASDPEIDVLAREQRDFAAVVNATPRHGEVAGAAFATTVDGGEVIFDIRWVGDGYMDALWQNDVLKRRAWLDGKVAIPRIDDHFFSLLYHAKLQKAAVKPAYVPRLQGLARQLDLPDDLVAHVTDDDAAVRLLDGFLSGHGYSVPRAIDRAVHRNDALIDQLGRTTIQPTAYAAAKRELYVSARFSRRGERAANSRILRGGFHLLRRIRNLLRPKRS</sequence>
<proteinExistence type="predicted"/>
<dbReference type="AlphaFoldDB" id="A0A7Y9GLI2"/>
<protein>
    <submittedName>
        <fullName evidence="1">Uncharacterized protein</fullName>
    </submittedName>
</protein>